<dbReference type="GO" id="GO:0005886">
    <property type="term" value="C:plasma membrane"/>
    <property type="evidence" value="ECO:0007669"/>
    <property type="project" value="UniProtKB-SubCell"/>
</dbReference>
<evidence type="ECO:0000256" key="5">
    <source>
        <dbReference type="ARBA" id="ARBA00022692"/>
    </source>
</evidence>
<dbReference type="InterPro" id="IPR000515">
    <property type="entry name" value="MetI-like"/>
</dbReference>
<evidence type="ECO:0000256" key="2">
    <source>
        <dbReference type="ARBA" id="ARBA00007069"/>
    </source>
</evidence>
<reference evidence="12" key="3">
    <citation type="journal article" date="2016" name="Genome Announc.">
        <title>Revised genome sequence of the purple photosynthetic bacterium Blastochloris viridis.</title>
        <authorList>
            <person name="Liu L.N."/>
            <person name="Faulkner M."/>
            <person name="Liu X."/>
            <person name="Huang F."/>
            <person name="Darby A.C."/>
            <person name="Hall N."/>
        </authorList>
    </citation>
    <scope>NUCLEOTIDE SEQUENCE [LARGE SCALE GENOMIC DNA]</scope>
    <source>
        <strain evidence="12">ATCC 19567 / DSM 133 / F</strain>
    </source>
</reference>
<keyword evidence="6 8" id="KW-1133">Transmembrane helix</keyword>
<evidence type="ECO:0000256" key="3">
    <source>
        <dbReference type="ARBA" id="ARBA00022448"/>
    </source>
</evidence>
<evidence type="ECO:0000256" key="6">
    <source>
        <dbReference type="ARBA" id="ARBA00022989"/>
    </source>
</evidence>
<keyword evidence="7 8" id="KW-0472">Membrane</keyword>
<dbReference type="EMBL" id="AP014854">
    <property type="protein sequence ID" value="BAR98570.1"/>
    <property type="molecule type" value="Genomic_DNA"/>
</dbReference>
<feature type="transmembrane region" description="Helical" evidence="8">
    <location>
        <begin position="95"/>
        <end position="118"/>
    </location>
</feature>
<dbReference type="RefSeq" id="WP_417852038.1">
    <property type="nucleotide sequence ID" value="NZ_CP012946.1"/>
</dbReference>
<dbReference type="CDD" id="cd06261">
    <property type="entry name" value="TM_PBP2"/>
    <property type="match status" value="1"/>
</dbReference>
<evidence type="ECO:0000259" key="9">
    <source>
        <dbReference type="PROSITE" id="PS50928"/>
    </source>
</evidence>
<comment type="subcellular location">
    <subcellularLocation>
        <location evidence="1 8">Cell membrane</location>
        <topology evidence="1 8">Multi-pass membrane protein</topology>
    </subcellularLocation>
</comment>
<name>A0A0H5B8N6_BLAVI</name>
<gene>
    <name evidence="11" type="primary">metI</name>
    <name evidence="10" type="ORF">BV133_977</name>
    <name evidence="11" type="ORF">BVIRIDIS_31330</name>
</gene>
<dbReference type="InterPro" id="IPR035906">
    <property type="entry name" value="MetI-like_sf"/>
</dbReference>
<dbReference type="EMBL" id="LN907867">
    <property type="protein sequence ID" value="CUU44086.1"/>
    <property type="molecule type" value="Genomic_DNA"/>
</dbReference>
<dbReference type="PANTHER" id="PTHR30450:SF1">
    <property type="entry name" value="D-METHIONINE TRANSPORT SYSTEM PERMEASE PROTEIN METI-RELATED"/>
    <property type="match status" value="1"/>
</dbReference>
<reference evidence="10" key="1">
    <citation type="journal article" date="2015" name="Genome Announc.">
        <title>Complete Genome Sequence of the Bacteriochlorophyll b-Producing Photosynthetic Bacterium Blastochloris viridis.</title>
        <authorList>
            <person name="Tsukatani Y."/>
            <person name="Hirose Y."/>
            <person name="Harada J."/>
            <person name="Misawa N."/>
            <person name="Mori K."/>
            <person name="Inoue K."/>
            <person name="Tamiaki H."/>
        </authorList>
    </citation>
    <scope>NUCLEOTIDE SEQUENCE [LARGE SCALE GENOMIC DNA]</scope>
    <source>
        <strain evidence="10">DSM 133</strain>
    </source>
</reference>
<comment type="similarity">
    <text evidence="2">Belongs to the binding-protein-dependent transport system permease family. CysTW subfamily.</text>
</comment>
<accession>A0A0H5B8N6</accession>
<dbReference type="PROSITE" id="PS50928">
    <property type="entry name" value="ABC_TM1"/>
    <property type="match status" value="1"/>
</dbReference>
<dbReference type="Proteomes" id="UP000065734">
    <property type="component" value="Chromosome I"/>
</dbReference>
<keyword evidence="5 8" id="KW-0812">Transmembrane</keyword>
<feature type="domain" description="ABC transmembrane type-1" evidence="9">
    <location>
        <begin position="26"/>
        <end position="220"/>
    </location>
</feature>
<evidence type="ECO:0000256" key="7">
    <source>
        <dbReference type="ARBA" id="ARBA00023136"/>
    </source>
</evidence>
<feature type="transmembrane region" description="Helical" evidence="8">
    <location>
        <begin position="201"/>
        <end position="224"/>
    </location>
</feature>
<evidence type="ECO:0000256" key="4">
    <source>
        <dbReference type="ARBA" id="ARBA00022475"/>
    </source>
</evidence>
<feature type="transmembrane region" description="Helical" evidence="8">
    <location>
        <begin position="30"/>
        <end position="52"/>
    </location>
</feature>
<evidence type="ECO:0000313" key="11">
    <source>
        <dbReference type="EMBL" id="CUU44086.1"/>
    </source>
</evidence>
<feature type="transmembrane region" description="Helical" evidence="8">
    <location>
        <begin position="64"/>
        <end position="89"/>
    </location>
</feature>
<dbReference type="InterPro" id="IPR051322">
    <property type="entry name" value="AA_ABC_Transporter_Permease"/>
</dbReference>
<dbReference type="Pfam" id="PF00528">
    <property type="entry name" value="BPD_transp_1"/>
    <property type="match status" value="1"/>
</dbReference>
<reference evidence="11" key="2">
    <citation type="submission" date="2015-11" db="EMBL/GenBank/DDBJ databases">
        <authorList>
            <person name="Zhang Y."/>
            <person name="Guo Z."/>
        </authorList>
    </citation>
    <scope>NUCLEOTIDE SEQUENCE</scope>
    <source>
        <strain evidence="11">1</strain>
    </source>
</reference>
<protein>
    <submittedName>
        <fullName evidence="11">D-methionine transport system permease protein metI</fullName>
    </submittedName>
    <submittedName>
        <fullName evidence="10">Methionine ABC transporter permease protein</fullName>
    </submittedName>
</protein>
<evidence type="ECO:0000313" key="12">
    <source>
        <dbReference type="Proteomes" id="UP000065734"/>
    </source>
</evidence>
<dbReference type="Gene3D" id="1.10.3720.10">
    <property type="entry name" value="MetI-like"/>
    <property type="match status" value="1"/>
</dbReference>
<dbReference type="SUPFAM" id="SSF161098">
    <property type="entry name" value="MetI-like"/>
    <property type="match status" value="1"/>
</dbReference>
<keyword evidence="12" id="KW-1185">Reference proteome</keyword>
<evidence type="ECO:0000256" key="1">
    <source>
        <dbReference type="ARBA" id="ARBA00004651"/>
    </source>
</evidence>
<feature type="transmembrane region" description="Helical" evidence="8">
    <location>
        <begin position="158"/>
        <end position="181"/>
    </location>
</feature>
<dbReference type="NCBIfam" id="NF008049">
    <property type="entry name" value="PRK10782.1"/>
    <property type="match status" value="1"/>
</dbReference>
<proteinExistence type="inferred from homology"/>
<evidence type="ECO:0000256" key="8">
    <source>
        <dbReference type="RuleBase" id="RU363032"/>
    </source>
</evidence>
<dbReference type="FunFam" id="1.10.3720.10:FF:000002">
    <property type="entry name" value="D-methionine ABC transporter permease MetI"/>
    <property type="match status" value="1"/>
</dbReference>
<keyword evidence="3 8" id="KW-0813">Transport</keyword>
<dbReference type="KEGG" id="bvr:BVIR_366"/>
<sequence length="234" mass="24092">MSLELPFDLSGLLLSPAIVDQLIAALLDTLFMVGVAGLIGTVLGLPLGVFLATSRSGEIFAAPVTNSALGAVVNATRSTPFIILVVAIIPFTRLVAGTSIGTAAAIVPLTIAATPFIARIVEGAVREVDPGLIEAARAMGASPLQIVRKVLVPEALPAIVLGLTLSLVSLIGHSAMVGAVGGGGLGDLGIRYGYQRFMPEVMLAVVVILVALVQLVQSAGDSLARRLDRRTRRE</sequence>
<dbReference type="STRING" id="1079.BVIR_366"/>
<dbReference type="PATRIC" id="fig|1079.6.peg.366"/>
<keyword evidence="4" id="KW-1003">Cell membrane</keyword>
<organism evidence="11 12">
    <name type="scientific">Blastochloris viridis</name>
    <name type="common">Rhodopseudomonas viridis</name>
    <dbReference type="NCBI Taxonomy" id="1079"/>
    <lineage>
        <taxon>Bacteria</taxon>
        <taxon>Pseudomonadati</taxon>
        <taxon>Pseudomonadota</taxon>
        <taxon>Alphaproteobacteria</taxon>
        <taxon>Hyphomicrobiales</taxon>
        <taxon>Blastochloridaceae</taxon>
        <taxon>Blastochloris</taxon>
    </lineage>
</organism>
<dbReference type="GO" id="GO:0048473">
    <property type="term" value="P:D-methionine transmembrane transport"/>
    <property type="evidence" value="ECO:0007669"/>
    <property type="project" value="TreeGrafter"/>
</dbReference>
<dbReference type="PANTHER" id="PTHR30450">
    <property type="entry name" value="ABC TRANSPORTER PERMEASE"/>
    <property type="match status" value="1"/>
</dbReference>
<dbReference type="AlphaFoldDB" id="A0A0H5B8N6"/>
<evidence type="ECO:0000313" key="10">
    <source>
        <dbReference type="EMBL" id="BAR98570.1"/>
    </source>
</evidence>